<dbReference type="Proteomes" id="UP000391834">
    <property type="component" value="Unassembled WGS sequence"/>
</dbReference>
<dbReference type="EMBL" id="BLAX01000001">
    <property type="protein sequence ID" value="GET34594.1"/>
    <property type="molecule type" value="Genomic_DNA"/>
</dbReference>
<name>A0A5M4B3B6_9BACT</name>
<proteinExistence type="predicted"/>
<comment type="caution">
    <text evidence="1">The sequence shown here is derived from an EMBL/GenBank/DDBJ whole genome shotgun (WGS) entry which is preliminary data.</text>
</comment>
<accession>A0A5M4B3B6</accession>
<organism evidence="1 2">
    <name type="scientific">Prolixibacter bellariivorans</name>
    <dbReference type="NCBI Taxonomy" id="314319"/>
    <lineage>
        <taxon>Bacteria</taxon>
        <taxon>Pseudomonadati</taxon>
        <taxon>Bacteroidota</taxon>
        <taxon>Bacteroidia</taxon>
        <taxon>Marinilabiliales</taxon>
        <taxon>Prolixibacteraceae</taxon>
        <taxon>Prolixibacter</taxon>
    </lineage>
</organism>
<gene>
    <name evidence="1" type="ORF">PbJCM13498_34570</name>
</gene>
<sequence length="717" mass="80187">MLILLVLLVVGMVIIWNLPDDEKPERLTNTNIPGIVDIEPGDVSHLPENRKKEANKSVQLKTKDLLVETLVNTDTSEVTIKATDDISVILPIALLPKEEKLVVKELKPVQLPNGQKSDIAIDVSLGNLHQFDDFIEILVTPPANFSSQDDIQCLSMSGEDKTWQPVMAFYEPEINKVRIVTDHLSPFEINVIKYNGTNLIIDPMYTVATETYQYFRTIASHDAVSILEGYNAERVSKTLNKDYHILSWNTVMDVYGLAGTGLSFMENGVGMSGLSKIGEAAGNIGIGLSVIQIALDAYNGKVEAAQVGIYKTFLNTIVSKGFNTRAMNLALIGVFAIDYSLTTFANEAWAGRKALYETIWDNYQKRQRKKNRNLYWWKKQIVTGMKKANDPSKFESVVEGIIAKYIADFWDDETEIALIQSEVGPIFSAGGGLNKKMKDELSADFRLQILQYTQALLQSLQKQYIYKARKELSLQRAALAKELNRERLLSCEVALDKDEKPDKYEQFKVAFDVAGKEMIKMWQGVLNKDAKMDFYCTAAGYIGAGAPVNATLFIPDEVEDGKFEKIKAAVKLKPAGKVTHVIFNTIVDFPYGQWRVMIRPQGTVNGDAQQVSSKAKAEDVIQKGISSYLKNPSFAKNTAGFTNLGDDGLIEFLKKGDFSYKRKGDLFTVTRTGQGFQLNFVIKLTDESHFIGKMFAYSPSGQYFWVNIQDVKGTKIN</sequence>
<dbReference type="AlphaFoldDB" id="A0A5M4B3B6"/>
<keyword evidence="2" id="KW-1185">Reference proteome</keyword>
<evidence type="ECO:0000313" key="1">
    <source>
        <dbReference type="EMBL" id="GET34594.1"/>
    </source>
</evidence>
<evidence type="ECO:0000313" key="2">
    <source>
        <dbReference type="Proteomes" id="UP000391834"/>
    </source>
</evidence>
<protein>
    <submittedName>
        <fullName evidence="1">Uncharacterized protein</fullName>
    </submittedName>
</protein>
<reference evidence="1 2" key="1">
    <citation type="submission" date="2019-10" db="EMBL/GenBank/DDBJ databases">
        <title>Prolixibacter strains distinguished by the presence of nitrate reductase genes were adept at nitrate-dependent anaerobic corrosion of metallic iron and carbon steel.</title>
        <authorList>
            <person name="Iino T."/>
            <person name="Shono N."/>
            <person name="Ito K."/>
            <person name="Nakamura R."/>
            <person name="Sueoka K."/>
            <person name="Harayama S."/>
            <person name="Ohkuma M."/>
        </authorList>
    </citation>
    <scope>NUCLEOTIDE SEQUENCE [LARGE SCALE GENOMIC DNA]</scope>
    <source>
        <strain evidence="1 2">JCM 13498</strain>
    </source>
</reference>